<evidence type="ECO:0000256" key="1">
    <source>
        <dbReference type="ARBA" id="ARBA00000085"/>
    </source>
</evidence>
<dbReference type="GO" id="GO:0000160">
    <property type="term" value="P:phosphorelay signal transduction system"/>
    <property type="evidence" value="ECO:0007669"/>
    <property type="project" value="UniProtKB-KW"/>
</dbReference>
<proteinExistence type="predicted"/>
<dbReference type="PROSITE" id="PS50109">
    <property type="entry name" value="HIS_KIN"/>
    <property type="match status" value="1"/>
</dbReference>
<dbReference type="PANTHER" id="PTHR43711:SF1">
    <property type="entry name" value="HISTIDINE KINASE 1"/>
    <property type="match status" value="1"/>
</dbReference>
<dbReference type="PANTHER" id="PTHR43711">
    <property type="entry name" value="TWO-COMPONENT HISTIDINE KINASE"/>
    <property type="match status" value="1"/>
</dbReference>
<dbReference type="InterPro" id="IPR013656">
    <property type="entry name" value="PAS_4"/>
</dbReference>
<organism evidence="8 9">
    <name type="scientific">Halosimplex aquaticum</name>
    <dbReference type="NCBI Taxonomy" id="3026162"/>
    <lineage>
        <taxon>Archaea</taxon>
        <taxon>Methanobacteriati</taxon>
        <taxon>Methanobacteriota</taxon>
        <taxon>Stenosarchaea group</taxon>
        <taxon>Halobacteria</taxon>
        <taxon>Halobacteriales</taxon>
        <taxon>Haloarculaceae</taxon>
        <taxon>Halosimplex</taxon>
    </lineage>
</organism>
<dbReference type="InterPro" id="IPR035965">
    <property type="entry name" value="PAS-like_dom_sf"/>
</dbReference>
<dbReference type="AlphaFoldDB" id="A0ABD5Y4W8"/>
<feature type="domain" description="Histidine kinase" evidence="6">
    <location>
        <begin position="417"/>
        <end position="608"/>
    </location>
</feature>
<protein>
    <recommendedName>
        <fullName evidence="2">histidine kinase</fullName>
        <ecNumber evidence="2">2.7.13.3</ecNumber>
    </recommendedName>
</protein>
<keyword evidence="4 8" id="KW-0418">Kinase</keyword>
<comment type="catalytic activity">
    <reaction evidence="1">
        <text>ATP + protein L-histidine = ADP + protein N-phospho-L-histidine.</text>
        <dbReference type="EC" id="2.7.13.3"/>
    </reaction>
</comment>
<evidence type="ECO:0000256" key="4">
    <source>
        <dbReference type="ARBA" id="ARBA00022777"/>
    </source>
</evidence>
<dbReference type="NCBIfam" id="TIGR00229">
    <property type="entry name" value="sensory_box"/>
    <property type="match status" value="1"/>
</dbReference>
<dbReference type="Pfam" id="PF02518">
    <property type="entry name" value="HATPase_c"/>
    <property type="match status" value="1"/>
</dbReference>
<dbReference type="InterPro" id="IPR003661">
    <property type="entry name" value="HisK_dim/P_dom"/>
</dbReference>
<dbReference type="RefSeq" id="WP_274321870.1">
    <property type="nucleotide sequence ID" value="NZ_CP118158.1"/>
</dbReference>
<evidence type="ECO:0000313" key="9">
    <source>
        <dbReference type="Proteomes" id="UP001596432"/>
    </source>
</evidence>
<dbReference type="GeneID" id="78821085"/>
<dbReference type="InterPro" id="IPR000700">
    <property type="entry name" value="PAS-assoc_C"/>
</dbReference>
<dbReference type="InterPro" id="IPR036890">
    <property type="entry name" value="HATPase_C_sf"/>
</dbReference>
<dbReference type="InterPro" id="IPR000014">
    <property type="entry name" value="PAS"/>
</dbReference>
<dbReference type="SUPFAM" id="SSF47384">
    <property type="entry name" value="Homodimeric domain of signal transducing histidine kinase"/>
    <property type="match status" value="1"/>
</dbReference>
<evidence type="ECO:0000313" key="8">
    <source>
        <dbReference type="EMBL" id="MFC7140779.1"/>
    </source>
</evidence>
<dbReference type="GO" id="GO:0004673">
    <property type="term" value="F:protein histidine kinase activity"/>
    <property type="evidence" value="ECO:0007669"/>
    <property type="project" value="UniProtKB-EC"/>
</dbReference>
<dbReference type="Pfam" id="PF00512">
    <property type="entry name" value="HisKA"/>
    <property type="match status" value="1"/>
</dbReference>
<dbReference type="SUPFAM" id="SSF55785">
    <property type="entry name" value="PYP-like sensor domain (PAS domain)"/>
    <property type="match status" value="1"/>
</dbReference>
<keyword evidence="5" id="KW-0902">Two-component regulatory system</keyword>
<dbReference type="CDD" id="cd00082">
    <property type="entry name" value="HisKA"/>
    <property type="match status" value="1"/>
</dbReference>
<dbReference type="InterPro" id="IPR003594">
    <property type="entry name" value="HATPase_dom"/>
</dbReference>
<evidence type="ECO:0000259" key="7">
    <source>
        <dbReference type="PROSITE" id="PS50113"/>
    </source>
</evidence>
<evidence type="ECO:0000256" key="5">
    <source>
        <dbReference type="ARBA" id="ARBA00023012"/>
    </source>
</evidence>
<sequence>MPHSGDISTTVAVVAADDAVRDAAVAALEADTSLAVSTPNGEGEEAARAGVERGAVCVVCGPDEAYYGAVREADPARPVVVVDPGGDRIAGDLLDRVLEDPAAAYVADDEHTSRLVRSRVRDFVERERDEVGWHLADLSGEAIVSFDLDTYGLREANETFFDNWALDPQAIGDATLADLRETDITHELRGRGRGEPGEEDLEWLRDGGSVETFVEGALNGDFERREWHCTGVDGAFKSEVEIVADRSAGIGYLVATVPDDDGPGGIDDDYDEGAMLRSLVEHVPMSVYFKDDRSRHVLVSEDVVEPFIESPEGKILQTPEDVHGKTDFDLYEASHAEAAVADDRQVVESGEPIRGRIERASPPNGRDLFFQTTKAPWYDDSGRLRGTVGVTVDVTEQKHRERELDRQNERLEEFASIISHDLRNPLNVAGGRLERYRQTGDESDLDAVAEMHERMASIIDDVLSLARDGGKIEETERTDASAVATRAWSTVDTGTATLEQDWAYAIEADPDRLARLFENVFRNAIEHGGADVTVRVGTLDDEPGFYVADDGPGIAIEPPERVFERGVSATEDGTGFGLAIVREIAEAHRWSVAAVADENASGARFEFTGVTRAE</sequence>
<evidence type="ECO:0000256" key="3">
    <source>
        <dbReference type="ARBA" id="ARBA00022679"/>
    </source>
</evidence>
<gene>
    <name evidence="8" type="ORF">ACFQMA_13225</name>
</gene>
<comment type="caution">
    <text evidence="8">The sequence shown here is derived from an EMBL/GenBank/DDBJ whole genome shotgun (WGS) entry which is preliminary data.</text>
</comment>
<dbReference type="EMBL" id="JBHTAS010000001">
    <property type="protein sequence ID" value="MFC7140779.1"/>
    <property type="molecule type" value="Genomic_DNA"/>
</dbReference>
<keyword evidence="3" id="KW-0808">Transferase</keyword>
<dbReference type="SMART" id="SM00387">
    <property type="entry name" value="HATPase_c"/>
    <property type="match status" value="1"/>
</dbReference>
<dbReference type="Pfam" id="PF08448">
    <property type="entry name" value="PAS_4"/>
    <property type="match status" value="1"/>
</dbReference>
<dbReference type="PROSITE" id="PS50113">
    <property type="entry name" value="PAC"/>
    <property type="match status" value="1"/>
</dbReference>
<dbReference type="Gene3D" id="3.30.450.20">
    <property type="entry name" value="PAS domain"/>
    <property type="match status" value="1"/>
</dbReference>
<keyword evidence="9" id="KW-1185">Reference proteome</keyword>
<dbReference type="EC" id="2.7.13.3" evidence="2"/>
<dbReference type="SUPFAM" id="SSF55874">
    <property type="entry name" value="ATPase domain of HSP90 chaperone/DNA topoisomerase II/histidine kinase"/>
    <property type="match status" value="1"/>
</dbReference>
<accession>A0ABD5Y4W8</accession>
<feature type="domain" description="PAC" evidence="7">
    <location>
        <begin position="351"/>
        <end position="406"/>
    </location>
</feature>
<evidence type="ECO:0000259" key="6">
    <source>
        <dbReference type="PROSITE" id="PS50109"/>
    </source>
</evidence>
<dbReference type="InterPro" id="IPR005467">
    <property type="entry name" value="His_kinase_dom"/>
</dbReference>
<dbReference type="InterPro" id="IPR036097">
    <property type="entry name" value="HisK_dim/P_sf"/>
</dbReference>
<reference evidence="8 9" key="1">
    <citation type="journal article" date="2019" name="Int. J. Syst. Evol. Microbiol.">
        <title>The Global Catalogue of Microorganisms (GCM) 10K type strain sequencing project: providing services to taxonomists for standard genome sequencing and annotation.</title>
        <authorList>
            <consortium name="The Broad Institute Genomics Platform"/>
            <consortium name="The Broad Institute Genome Sequencing Center for Infectious Disease"/>
            <person name="Wu L."/>
            <person name="Ma J."/>
        </authorList>
    </citation>
    <scope>NUCLEOTIDE SEQUENCE [LARGE SCALE GENOMIC DNA]</scope>
    <source>
        <strain evidence="8 9">XZYJT29</strain>
    </source>
</reference>
<name>A0ABD5Y4W8_9EURY</name>
<evidence type="ECO:0000256" key="2">
    <source>
        <dbReference type="ARBA" id="ARBA00012438"/>
    </source>
</evidence>
<dbReference type="Gene3D" id="1.10.287.130">
    <property type="match status" value="1"/>
</dbReference>
<dbReference type="Gene3D" id="3.30.565.10">
    <property type="entry name" value="Histidine kinase-like ATPase, C-terminal domain"/>
    <property type="match status" value="1"/>
</dbReference>
<dbReference type="CDD" id="cd00075">
    <property type="entry name" value="HATPase"/>
    <property type="match status" value="1"/>
</dbReference>
<dbReference type="SMART" id="SM00388">
    <property type="entry name" value="HisKA"/>
    <property type="match status" value="1"/>
</dbReference>
<dbReference type="Proteomes" id="UP001596432">
    <property type="component" value="Unassembled WGS sequence"/>
</dbReference>
<dbReference type="InterPro" id="IPR050736">
    <property type="entry name" value="Sensor_HK_Regulatory"/>
</dbReference>